<feature type="chain" id="PRO_5031511826" evidence="1">
    <location>
        <begin position="34"/>
        <end position="66"/>
    </location>
</feature>
<feature type="signal peptide" evidence="1">
    <location>
        <begin position="1"/>
        <end position="33"/>
    </location>
</feature>
<sequence>MNLKNLKKKTVPMLLVGGLLAGTGAFTANSAYAAETNKEQSSPSHQAVKKVENFKPSQEALAILLT</sequence>
<dbReference type="Proteomes" id="UP000470409">
    <property type="component" value="Unassembled WGS sequence"/>
</dbReference>
<reference evidence="2 3" key="1">
    <citation type="submission" date="2019-10" db="EMBL/GenBank/DDBJ databases">
        <title>Bacillus from the desert of Cuatro Cinegas, Coahuila.</title>
        <authorList>
            <person name="Olmedo-Alvarez G."/>
            <person name="Saldana S."/>
            <person name="Barcelo D."/>
        </authorList>
    </citation>
    <scope>NUCLEOTIDE SEQUENCE [LARGE SCALE GENOMIC DNA]</scope>
    <source>
        <strain evidence="2 3">CH155b_5T</strain>
    </source>
</reference>
<comment type="caution">
    <text evidence="2">The sequence shown here is derived from an EMBL/GenBank/DDBJ whole genome shotgun (WGS) entry which is preliminary data.</text>
</comment>
<dbReference type="AlphaFoldDB" id="A0A7V7V4R6"/>
<dbReference type="RefSeq" id="WP_151626307.1">
    <property type="nucleotide sequence ID" value="NZ_WBPG01000017.1"/>
</dbReference>
<dbReference type="EMBL" id="WBPG01000017">
    <property type="protein sequence ID" value="KAB2442728.1"/>
    <property type="molecule type" value="Genomic_DNA"/>
</dbReference>
<keyword evidence="1" id="KW-0732">Signal</keyword>
<gene>
    <name evidence="2" type="ORF">F8163_13425</name>
</gene>
<accession>A0A7V7V4R6</accession>
<evidence type="ECO:0000256" key="1">
    <source>
        <dbReference type="SAM" id="SignalP"/>
    </source>
</evidence>
<proteinExistence type="predicted"/>
<protein>
    <submittedName>
        <fullName evidence="2">Uncharacterized protein</fullName>
    </submittedName>
</protein>
<evidence type="ECO:0000313" key="2">
    <source>
        <dbReference type="EMBL" id="KAB2442728.1"/>
    </source>
</evidence>
<evidence type="ECO:0000313" key="3">
    <source>
        <dbReference type="Proteomes" id="UP000470409"/>
    </source>
</evidence>
<name>A0A7V7V4R6_9BACI</name>
<organism evidence="2 3">
    <name type="scientific">Bacillus luti</name>
    <dbReference type="NCBI Taxonomy" id="2026191"/>
    <lineage>
        <taxon>Bacteria</taxon>
        <taxon>Bacillati</taxon>
        <taxon>Bacillota</taxon>
        <taxon>Bacilli</taxon>
        <taxon>Bacillales</taxon>
        <taxon>Bacillaceae</taxon>
        <taxon>Bacillus</taxon>
        <taxon>Bacillus cereus group</taxon>
    </lineage>
</organism>